<dbReference type="InterPro" id="IPR051200">
    <property type="entry name" value="Host-pathogen_enzymatic-act"/>
</dbReference>
<feature type="compositionally biased region" description="Gly residues" evidence="1">
    <location>
        <begin position="183"/>
        <end position="208"/>
    </location>
</feature>
<dbReference type="RefSeq" id="WP_251802327.1">
    <property type="nucleotide sequence ID" value="NZ_JAMQOL010000049.1"/>
</dbReference>
<keyword evidence="4" id="KW-1185">Reference proteome</keyword>
<protein>
    <submittedName>
        <fullName evidence="3">Beta-propeller fold lactonase family protein</fullName>
    </submittedName>
</protein>
<gene>
    <name evidence="3" type="ORF">LXN57_34015</name>
</gene>
<dbReference type="Pfam" id="PF10282">
    <property type="entry name" value="Lactonase"/>
    <property type="match status" value="1"/>
</dbReference>
<dbReference type="InterPro" id="IPR011048">
    <property type="entry name" value="Haem_d1_sf"/>
</dbReference>
<dbReference type="InterPro" id="IPR019405">
    <property type="entry name" value="Lactonase_7-beta_prop"/>
</dbReference>
<dbReference type="PANTHER" id="PTHR47197">
    <property type="entry name" value="PROTEIN NIRF"/>
    <property type="match status" value="1"/>
</dbReference>
<comment type="caution">
    <text evidence="3">The sequence shown here is derived from an EMBL/GenBank/DDBJ whole genome shotgun (WGS) entry which is preliminary data.</text>
</comment>
<accession>A0ABT0Y970</accession>
<evidence type="ECO:0000256" key="2">
    <source>
        <dbReference type="SAM" id="Phobius"/>
    </source>
</evidence>
<dbReference type="InterPro" id="IPR011964">
    <property type="entry name" value="YVTN_b-propeller_repeat"/>
</dbReference>
<sequence>MNSDNLPTTVGELRELAAGTDLDAAVAARAALVRLAGSRAIEVAAEAAEALAATSIALEPARLDFGPVTPGTPRLSASVAVLGSPAALSSRLKVTGPGLRARLAGDQLQIEWAPGERPLTGMISLDGPAGAADLPVTGHLSVASAGAPGGHLGLSSAGGADLLFGHSGLRGADLPGGHLGSGSGGIADLPGGGADLPGGGADLPGGGADLPSGGRLRFGSGERADPAAAGRLGVRGGRSWRSITARGPRPARRAKGLIVAGAAAVALFGGTGIAAAVTFTGTSSSPSIVPSSPPSAPSSPPSSVAPSAPTSPPAGPASLDRPAVEGTIRVGDEPEGVAVSPDSRTVYVANQNSRILSVVDLASRKVRSVTLRNTPRFVTVAPDGRRVFVSMYENDLSGSGVAVVDAPSLKVVGNLKTGVQPYALSVAPDGRLWVPIHGGRNVEIYSAAALRLTARVFVPENPHAVAFDTGGQRAFTPDHESSTVSVIDVRTDKRLRSIPVSRAPHSLAVSPDGRTVVVACFGANAVELIDTTTLQRRGPFRVGQKPQAAAFATDSGHAYAVNEAGNSVSVIDPRTGRITATVPVGRSPRTMAVAPDGRFAYVSNGDDDTISILRVS</sequence>
<dbReference type="Gene3D" id="2.130.10.10">
    <property type="entry name" value="YVTN repeat-like/Quinoprotein amine dehydrogenase"/>
    <property type="match status" value="2"/>
</dbReference>
<reference evidence="3 4" key="1">
    <citation type="submission" date="2022-06" db="EMBL/GenBank/DDBJ databases">
        <title>Actinoplanes abujensis sp. nov., isolated from Nigerian arid soil.</title>
        <authorList>
            <person name="Ding P."/>
        </authorList>
    </citation>
    <scope>NUCLEOTIDE SEQUENCE [LARGE SCALE GENOMIC DNA]</scope>
    <source>
        <strain evidence="4">TRM88002</strain>
    </source>
</reference>
<dbReference type="Proteomes" id="UP001523216">
    <property type="component" value="Unassembled WGS sequence"/>
</dbReference>
<name>A0ABT0Y970_9ACTN</name>
<evidence type="ECO:0000256" key="1">
    <source>
        <dbReference type="SAM" id="MobiDB-lite"/>
    </source>
</evidence>
<dbReference type="SUPFAM" id="SSF51004">
    <property type="entry name" value="C-terminal (heme d1) domain of cytochrome cd1-nitrite reductase"/>
    <property type="match status" value="1"/>
</dbReference>
<feature type="transmembrane region" description="Helical" evidence="2">
    <location>
        <begin position="256"/>
        <end position="279"/>
    </location>
</feature>
<keyword evidence="2" id="KW-0812">Transmembrane</keyword>
<feature type="region of interest" description="Disordered" evidence="1">
    <location>
        <begin position="183"/>
        <end position="233"/>
    </location>
</feature>
<dbReference type="InterPro" id="IPR015943">
    <property type="entry name" value="WD40/YVTN_repeat-like_dom_sf"/>
</dbReference>
<feature type="region of interest" description="Disordered" evidence="1">
    <location>
        <begin position="282"/>
        <end position="321"/>
    </location>
</feature>
<keyword evidence="2" id="KW-1133">Transmembrane helix</keyword>
<feature type="compositionally biased region" description="Pro residues" evidence="1">
    <location>
        <begin position="291"/>
        <end position="300"/>
    </location>
</feature>
<organism evidence="3 4">
    <name type="scientific">Paractinoplanes hotanensis</name>
    <dbReference type="NCBI Taxonomy" id="2906497"/>
    <lineage>
        <taxon>Bacteria</taxon>
        <taxon>Bacillati</taxon>
        <taxon>Actinomycetota</taxon>
        <taxon>Actinomycetes</taxon>
        <taxon>Micromonosporales</taxon>
        <taxon>Micromonosporaceae</taxon>
        <taxon>Paractinoplanes</taxon>
    </lineage>
</organism>
<evidence type="ECO:0000313" key="4">
    <source>
        <dbReference type="Proteomes" id="UP001523216"/>
    </source>
</evidence>
<dbReference type="EMBL" id="JAMQOL010000049">
    <property type="protein sequence ID" value="MCM4082597.1"/>
    <property type="molecule type" value="Genomic_DNA"/>
</dbReference>
<evidence type="ECO:0000313" key="3">
    <source>
        <dbReference type="EMBL" id="MCM4082597.1"/>
    </source>
</evidence>
<keyword evidence="2" id="KW-0472">Membrane</keyword>
<dbReference type="NCBIfam" id="TIGR02276">
    <property type="entry name" value="beta_rpt_yvtn"/>
    <property type="match status" value="2"/>
</dbReference>
<proteinExistence type="predicted"/>
<dbReference type="PANTHER" id="PTHR47197:SF3">
    <property type="entry name" value="DIHYDRO-HEME D1 DEHYDROGENASE"/>
    <property type="match status" value="1"/>
</dbReference>